<evidence type="ECO:0000256" key="2">
    <source>
        <dbReference type="ARBA" id="ARBA00022741"/>
    </source>
</evidence>
<keyword evidence="9" id="KW-1185">Reference proteome</keyword>
<evidence type="ECO:0000256" key="6">
    <source>
        <dbReference type="SAM" id="MobiDB-lite"/>
    </source>
</evidence>
<evidence type="ECO:0000256" key="4">
    <source>
        <dbReference type="ARBA" id="ARBA00047811"/>
    </source>
</evidence>
<organism evidence="8 9">
    <name type="scientific">Podospora australis</name>
    <dbReference type="NCBI Taxonomy" id="1536484"/>
    <lineage>
        <taxon>Eukaryota</taxon>
        <taxon>Fungi</taxon>
        <taxon>Dikarya</taxon>
        <taxon>Ascomycota</taxon>
        <taxon>Pezizomycotina</taxon>
        <taxon>Sordariomycetes</taxon>
        <taxon>Sordariomycetidae</taxon>
        <taxon>Sordariales</taxon>
        <taxon>Podosporaceae</taxon>
        <taxon>Podospora</taxon>
    </lineage>
</organism>
<evidence type="ECO:0000259" key="7">
    <source>
        <dbReference type="PROSITE" id="PS50011"/>
    </source>
</evidence>
<dbReference type="Proteomes" id="UP001302126">
    <property type="component" value="Unassembled WGS sequence"/>
</dbReference>
<dbReference type="GO" id="GO:0005524">
    <property type="term" value="F:ATP binding"/>
    <property type="evidence" value="ECO:0007669"/>
    <property type="project" value="UniProtKB-KW"/>
</dbReference>
<dbReference type="PROSITE" id="PS50011">
    <property type="entry name" value="PROTEIN_KINASE_DOM"/>
    <property type="match status" value="1"/>
</dbReference>
<dbReference type="GO" id="GO:0010389">
    <property type="term" value="P:regulation of G2/M transition of mitotic cell cycle"/>
    <property type="evidence" value="ECO:0007669"/>
    <property type="project" value="TreeGrafter"/>
</dbReference>
<feature type="region of interest" description="Disordered" evidence="6">
    <location>
        <begin position="52"/>
        <end position="89"/>
    </location>
</feature>
<evidence type="ECO:0000256" key="5">
    <source>
        <dbReference type="ARBA" id="ARBA00048367"/>
    </source>
</evidence>
<dbReference type="GO" id="GO:0000082">
    <property type="term" value="P:G1/S transition of mitotic cell cycle"/>
    <property type="evidence" value="ECO:0007669"/>
    <property type="project" value="TreeGrafter"/>
</dbReference>
<evidence type="ECO:0000313" key="8">
    <source>
        <dbReference type="EMBL" id="KAK4189496.1"/>
    </source>
</evidence>
<dbReference type="GO" id="GO:0030332">
    <property type="term" value="F:cyclin binding"/>
    <property type="evidence" value="ECO:0007669"/>
    <property type="project" value="TreeGrafter"/>
</dbReference>
<reference evidence="8" key="1">
    <citation type="journal article" date="2023" name="Mol. Phylogenet. Evol.">
        <title>Genome-scale phylogeny and comparative genomics of the fungal order Sordariales.</title>
        <authorList>
            <person name="Hensen N."/>
            <person name="Bonometti L."/>
            <person name="Westerberg I."/>
            <person name="Brannstrom I.O."/>
            <person name="Guillou S."/>
            <person name="Cros-Aarteil S."/>
            <person name="Calhoun S."/>
            <person name="Haridas S."/>
            <person name="Kuo A."/>
            <person name="Mondo S."/>
            <person name="Pangilinan J."/>
            <person name="Riley R."/>
            <person name="LaButti K."/>
            <person name="Andreopoulos B."/>
            <person name="Lipzen A."/>
            <person name="Chen C."/>
            <person name="Yan M."/>
            <person name="Daum C."/>
            <person name="Ng V."/>
            <person name="Clum A."/>
            <person name="Steindorff A."/>
            <person name="Ohm R.A."/>
            <person name="Martin F."/>
            <person name="Silar P."/>
            <person name="Natvig D.O."/>
            <person name="Lalanne C."/>
            <person name="Gautier V."/>
            <person name="Ament-Velasquez S.L."/>
            <person name="Kruys A."/>
            <person name="Hutchinson M.I."/>
            <person name="Powell A.J."/>
            <person name="Barry K."/>
            <person name="Miller A.N."/>
            <person name="Grigoriev I.V."/>
            <person name="Debuchy R."/>
            <person name="Gladieux P."/>
            <person name="Hiltunen Thoren M."/>
            <person name="Johannesson H."/>
        </authorList>
    </citation>
    <scope>NUCLEOTIDE SEQUENCE</scope>
    <source>
        <strain evidence="8">PSN309</strain>
    </source>
</reference>
<name>A0AAN6WXS1_9PEZI</name>
<reference evidence="8" key="2">
    <citation type="submission" date="2023-05" db="EMBL/GenBank/DDBJ databases">
        <authorList>
            <consortium name="Lawrence Berkeley National Laboratory"/>
            <person name="Steindorff A."/>
            <person name="Hensen N."/>
            <person name="Bonometti L."/>
            <person name="Westerberg I."/>
            <person name="Brannstrom I.O."/>
            <person name="Guillou S."/>
            <person name="Cros-Aarteil S."/>
            <person name="Calhoun S."/>
            <person name="Haridas S."/>
            <person name="Kuo A."/>
            <person name="Mondo S."/>
            <person name="Pangilinan J."/>
            <person name="Riley R."/>
            <person name="Labutti K."/>
            <person name="Andreopoulos B."/>
            <person name="Lipzen A."/>
            <person name="Chen C."/>
            <person name="Yanf M."/>
            <person name="Daum C."/>
            <person name="Ng V."/>
            <person name="Clum A."/>
            <person name="Ohm R."/>
            <person name="Martin F."/>
            <person name="Silar P."/>
            <person name="Natvig D."/>
            <person name="Lalanne C."/>
            <person name="Gautier V."/>
            <person name="Ament-Velasquez S.L."/>
            <person name="Kruys A."/>
            <person name="Hutchinson M.I."/>
            <person name="Powell A.J."/>
            <person name="Barry K."/>
            <person name="Miller A.N."/>
            <person name="Grigoriev I.V."/>
            <person name="Debuchy R."/>
            <person name="Gladieux P."/>
            <person name="Thoren M.H."/>
            <person name="Johannesson H."/>
        </authorList>
    </citation>
    <scope>NUCLEOTIDE SEQUENCE</scope>
    <source>
        <strain evidence="8">PSN309</strain>
    </source>
</reference>
<feature type="domain" description="Protein kinase" evidence="7">
    <location>
        <begin position="95"/>
        <end position="400"/>
    </location>
</feature>
<protein>
    <recommendedName>
        <fullName evidence="1">cyclin-dependent kinase</fullName>
        <ecNumber evidence="1">2.7.11.22</ecNumber>
    </recommendedName>
</protein>
<dbReference type="Pfam" id="PF00069">
    <property type="entry name" value="Pkinase"/>
    <property type="match status" value="1"/>
</dbReference>
<evidence type="ECO:0000256" key="1">
    <source>
        <dbReference type="ARBA" id="ARBA00012425"/>
    </source>
</evidence>
<dbReference type="AlphaFoldDB" id="A0AAN6WXS1"/>
<evidence type="ECO:0000256" key="3">
    <source>
        <dbReference type="ARBA" id="ARBA00022840"/>
    </source>
</evidence>
<dbReference type="GO" id="GO:0005737">
    <property type="term" value="C:cytoplasm"/>
    <property type="evidence" value="ECO:0007669"/>
    <property type="project" value="TreeGrafter"/>
</dbReference>
<dbReference type="PANTHER" id="PTHR24056">
    <property type="entry name" value="CELL DIVISION PROTEIN KINASE"/>
    <property type="match status" value="1"/>
</dbReference>
<dbReference type="GO" id="GO:0007165">
    <property type="term" value="P:signal transduction"/>
    <property type="evidence" value="ECO:0007669"/>
    <property type="project" value="TreeGrafter"/>
</dbReference>
<dbReference type="Gene3D" id="1.10.510.10">
    <property type="entry name" value="Transferase(Phosphotransferase) domain 1"/>
    <property type="match status" value="1"/>
</dbReference>
<comment type="catalytic activity">
    <reaction evidence="4">
        <text>L-threonyl-[protein] + ATP = O-phospho-L-threonyl-[protein] + ADP + H(+)</text>
        <dbReference type="Rhea" id="RHEA:46608"/>
        <dbReference type="Rhea" id="RHEA-COMP:11060"/>
        <dbReference type="Rhea" id="RHEA-COMP:11605"/>
        <dbReference type="ChEBI" id="CHEBI:15378"/>
        <dbReference type="ChEBI" id="CHEBI:30013"/>
        <dbReference type="ChEBI" id="CHEBI:30616"/>
        <dbReference type="ChEBI" id="CHEBI:61977"/>
        <dbReference type="ChEBI" id="CHEBI:456216"/>
        <dbReference type="EC" id="2.7.11.22"/>
    </reaction>
</comment>
<dbReference type="InterPro" id="IPR050108">
    <property type="entry name" value="CDK"/>
</dbReference>
<dbReference type="EC" id="2.7.11.22" evidence="1"/>
<keyword evidence="8" id="KW-0808">Transferase</keyword>
<sequence length="400" mass="44009">MADSANDWRTSLTASERYENIQIITQALAITGNSTQSAFGIENEAYKTAASREEYNSACTLHPPPTSPPETSSSPPFSPSRDSTSASPGIRIGPYQNCHYLASGATSEVYRTTSPDNTKLVALKVIVETYNIAPHNPHREGKLLASFSSPNLISLLSTFHDQNQRLVLALPYYPLTLGALISSHAASQTRFPPSLFKKVFISLFSALEYIHNQGIIHRDIKPAALLLSSDFSEIVLSDFGTAWHPSYSPISASNPEPVDDKVLDVGTGPYRAPEVLFGDKSYGTAVDIWAAGCMIAECTRLRPLFESRGVHEDGNQLGLILSIFKTMGSPTRQSWPEAEGFRTPPFDIYTVFPERNWEEVLPEMEERWRGLVEGCVKYESGQRMKADEVLGVLEGGELSD</sequence>
<dbReference type="GO" id="GO:0004693">
    <property type="term" value="F:cyclin-dependent protein serine/threonine kinase activity"/>
    <property type="evidence" value="ECO:0007669"/>
    <property type="project" value="UniProtKB-EC"/>
</dbReference>
<comment type="caution">
    <text evidence="8">The sequence shown here is derived from an EMBL/GenBank/DDBJ whole genome shotgun (WGS) entry which is preliminary data.</text>
</comment>
<dbReference type="SUPFAM" id="SSF56112">
    <property type="entry name" value="Protein kinase-like (PK-like)"/>
    <property type="match status" value="1"/>
</dbReference>
<dbReference type="GO" id="GO:0005634">
    <property type="term" value="C:nucleus"/>
    <property type="evidence" value="ECO:0007669"/>
    <property type="project" value="TreeGrafter"/>
</dbReference>
<keyword evidence="2" id="KW-0547">Nucleotide-binding</keyword>
<dbReference type="PANTHER" id="PTHR24056:SF576">
    <property type="entry name" value="SERINE_THREONINE-PROTEIN KINASE CSK1"/>
    <property type="match status" value="1"/>
</dbReference>
<comment type="catalytic activity">
    <reaction evidence="5">
        <text>L-seryl-[protein] + ATP = O-phospho-L-seryl-[protein] + ADP + H(+)</text>
        <dbReference type="Rhea" id="RHEA:17989"/>
        <dbReference type="Rhea" id="RHEA-COMP:9863"/>
        <dbReference type="Rhea" id="RHEA-COMP:11604"/>
        <dbReference type="ChEBI" id="CHEBI:15378"/>
        <dbReference type="ChEBI" id="CHEBI:29999"/>
        <dbReference type="ChEBI" id="CHEBI:30616"/>
        <dbReference type="ChEBI" id="CHEBI:83421"/>
        <dbReference type="ChEBI" id="CHEBI:456216"/>
        <dbReference type="EC" id="2.7.11.22"/>
    </reaction>
</comment>
<accession>A0AAN6WXS1</accession>
<feature type="compositionally biased region" description="Low complexity" evidence="6">
    <location>
        <begin position="69"/>
        <end position="85"/>
    </location>
</feature>
<keyword evidence="3" id="KW-0067">ATP-binding</keyword>
<keyword evidence="8" id="KW-0418">Kinase</keyword>
<dbReference type="GO" id="GO:0010468">
    <property type="term" value="P:regulation of gene expression"/>
    <property type="evidence" value="ECO:0007669"/>
    <property type="project" value="TreeGrafter"/>
</dbReference>
<dbReference type="Gene3D" id="3.30.200.20">
    <property type="entry name" value="Phosphorylase Kinase, domain 1"/>
    <property type="match status" value="1"/>
</dbReference>
<dbReference type="InterPro" id="IPR011009">
    <property type="entry name" value="Kinase-like_dom_sf"/>
</dbReference>
<dbReference type="EMBL" id="MU864375">
    <property type="protein sequence ID" value="KAK4189496.1"/>
    <property type="molecule type" value="Genomic_DNA"/>
</dbReference>
<dbReference type="GO" id="GO:0000307">
    <property type="term" value="C:cyclin-dependent protein kinase holoenzyme complex"/>
    <property type="evidence" value="ECO:0007669"/>
    <property type="project" value="TreeGrafter"/>
</dbReference>
<dbReference type="InterPro" id="IPR000719">
    <property type="entry name" value="Prot_kinase_dom"/>
</dbReference>
<evidence type="ECO:0000313" key="9">
    <source>
        <dbReference type="Proteomes" id="UP001302126"/>
    </source>
</evidence>
<proteinExistence type="predicted"/>
<gene>
    <name evidence="8" type="ORF">QBC35DRAFT_493346</name>
</gene>